<reference evidence="2" key="1">
    <citation type="journal article" date="2011" name="Nat. Biotechnol.">
        <title>The genomic sequence of the Chinese hamster ovary (CHO)-K1 cell line.</title>
        <authorList>
            <person name="Xu X."/>
            <person name="Nagarajan H."/>
            <person name="Lewis N.E."/>
            <person name="Pan S."/>
            <person name="Cai Z."/>
            <person name="Liu X."/>
            <person name="Chen W."/>
            <person name="Xie M."/>
            <person name="Wang W."/>
            <person name="Hammond S."/>
            <person name="Andersen M.R."/>
            <person name="Neff N."/>
            <person name="Passarelli B."/>
            <person name="Koh W."/>
            <person name="Fan H.C."/>
            <person name="Wang J."/>
            <person name="Gui Y."/>
            <person name="Lee K.H."/>
            <person name="Betenbaugh M.J."/>
            <person name="Quake S.R."/>
            <person name="Famili I."/>
            <person name="Palsson B.O."/>
            <person name="Wang J."/>
        </authorList>
    </citation>
    <scope>NUCLEOTIDE SEQUENCE [LARGE SCALE GENOMIC DNA]</scope>
    <source>
        <strain evidence="2">CHO K1 cell line</strain>
    </source>
</reference>
<dbReference type="InParanoid" id="G3HT40"/>
<evidence type="ECO:0000313" key="2">
    <source>
        <dbReference type="Proteomes" id="UP000001075"/>
    </source>
</evidence>
<proteinExistence type="predicted"/>
<evidence type="ECO:0000313" key="1">
    <source>
        <dbReference type="EMBL" id="EGV97842.1"/>
    </source>
</evidence>
<dbReference type="AlphaFoldDB" id="G3HT40"/>
<gene>
    <name evidence="1" type="ORF">I79_014052</name>
</gene>
<sequence length="56" mass="6578">MPVRESTEIPFRRERRMHFGDRLRTATRIKGTSAIRRECGLPRETEPEQEGMTPAH</sequence>
<protein>
    <submittedName>
        <fullName evidence="1">Uncharacterized protein</fullName>
    </submittedName>
</protein>
<accession>G3HT40</accession>
<name>G3HT40_CRIGR</name>
<dbReference type="Proteomes" id="UP000001075">
    <property type="component" value="Unassembled WGS sequence"/>
</dbReference>
<dbReference type="EMBL" id="JH000684">
    <property type="protein sequence ID" value="EGV97842.1"/>
    <property type="molecule type" value="Genomic_DNA"/>
</dbReference>
<organism evidence="1 2">
    <name type="scientific">Cricetulus griseus</name>
    <name type="common">Chinese hamster</name>
    <name type="synonym">Cricetulus barabensis griseus</name>
    <dbReference type="NCBI Taxonomy" id="10029"/>
    <lineage>
        <taxon>Eukaryota</taxon>
        <taxon>Metazoa</taxon>
        <taxon>Chordata</taxon>
        <taxon>Craniata</taxon>
        <taxon>Vertebrata</taxon>
        <taxon>Euteleostomi</taxon>
        <taxon>Mammalia</taxon>
        <taxon>Eutheria</taxon>
        <taxon>Euarchontoglires</taxon>
        <taxon>Glires</taxon>
        <taxon>Rodentia</taxon>
        <taxon>Myomorpha</taxon>
        <taxon>Muroidea</taxon>
        <taxon>Cricetidae</taxon>
        <taxon>Cricetinae</taxon>
        <taxon>Cricetulus</taxon>
    </lineage>
</organism>